<dbReference type="Pfam" id="PF03054">
    <property type="entry name" value="tRNA_Me_trans"/>
    <property type="match status" value="1"/>
</dbReference>
<keyword evidence="4" id="KW-0820">tRNA-binding</keyword>
<dbReference type="GeneID" id="19201653"/>
<dbReference type="GO" id="GO:0002143">
    <property type="term" value="P:tRNA wobble position uridine thiolation"/>
    <property type="evidence" value="ECO:0007669"/>
    <property type="project" value="TreeGrafter"/>
</dbReference>
<dbReference type="GO" id="GO:0032259">
    <property type="term" value="P:methylation"/>
    <property type="evidence" value="ECO:0007669"/>
    <property type="project" value="UniProtKB-KW"/>
</dbReference>
<keyword evidence="8" id="KW-0067">ATP-binding</keyword>
<dbReference type="InterPro" id="IPR046885">
    <property type="entry name" value="MnmA-like_C"/>
</dbReference>
<dbReference type="PANTHER" id="PTHR11933:SF5">
    <property type="entry name" value="MITOCHONDRIAL TRNA-SPECIFIC 2-THIOURIDYLASE 1"/>
    <property type="match status" value="1"/>
</dbReference>
<evidence type="ECO:0000256" key="2">
    <source>
        <dbReference type="ARBA" id="ARBA00006191"/>
    </source>
</evidence>
<dbReference type="NCBIfam" id="TIGR00420">
    <property type="entry name" value="trmU"/>
    <property type="match status" value="1"/>
</dbReference>
<evidence type="ECO:0000256" key="11">
    <source>
        <dbReference type="ARBA" id="ARBA00049564"/>
    </source>
</evidence>
<evidence type="ECO:0000256" key="8">
    <source>
        <dbReference type="ARBA" id="ARBA00022840"/>
    </source>
</evidence>
<dbReference type="NCBIfam" id="NF001138">
    <property type="entry name" value="PRK00143.1"/>
    <property type="match status" value="1"/>
</dbReference>
<dbReference type="GO" id="GO:0005524">
    <property type="term" value="F:ATP binding"/>
    <property type="evidence" value="ECO:0007669"/>
    <property type="project" value="UniProtKB-KW"/>
</dbReference>
<comment type="catalytic activity">
    <reaction evidence="11">
        <text>5-taurinomethyluridine(34) in tRNA + S-sulfanyl-L-cysteinyl-[protein] + AH2 + ATP = 5-taurinomethyl-2-thiouridine(34) in tRNA + L-cysteinyl-[protein] + A + AMP + diphosphate + H(+)</text>
        <dbReference type="Rhea" id="RHEA:47040"/>
        <dbReference type="Rhea" id="RHEA-COMP:10131"/>
        <dbReference type="Rhea" id="RHEA-COMP:11726"/>
        <dbReference type="Rhea" id="RHEA-COMP:11732"/>
        <dbReference type="Rhea" id="RHEA-COMP:11733"/>
        <dbReference type="ChEBI" id="CHEBI:13193"/>
        <dbReference type="ChEBI" id="CHEBI:15378"/>
        <dbReference type="ChEBI" id="CHEBI:17499"/>
        <dbReference type="ChEBI" id="CHEBI:29950"/>
        <dbReference type="ChEBI" id="CHEBI:30616"/>
        <dbReference type="ChEBI" id="CHEBI:33019"/>
        <dbReference type="ChEBI" id="CHEBI:61963"/>
        <dbReference type="ChEBI" id="CHEBI:87171"/>
        <dbReference type="ChEBI" id="CHEBI:87172"/>
        <dbReference type="ChEBI" id="CHEBI:456215"/>
        <dbReference type="EC" id="2.8.1.14"/>
    </reaction>
</comment>
<evidence type="ECO:0000256" key="1">
    <source>
        <dbReference type="ARBA" id="ARBA00003986"/>
    </source>
</evidence>
<evidence type="ECO:0000256" key="7">
    <source>
        <dbReference type="ARBA" id="ARBA00022741"/>
    </source>
</evidence>
<dbReference type="AlphaFoldDB" id="A0A5M3N039"/>
<keyword evidence="10" id="KW-1015">Disulfide bond</keyword>
<dbReference type="EC" id="2.8.1.14" evidence="3"/>
<dbReference type="GO" id="GO:0016783">
    <property type="term" value="F:sulfurtransferase activity"/>
    <property type="evidence" value="ECO:0007669"/>
    <property type="project" value="InterPro"/>
</dbReference>
<proteinExistence type="inferred from homology"/>
<evidence type="ECO:0000256" key="10">
    <source>
        <dbReference type="ARBA" id="ARBA00023157"/>
    </source>
</evidence>
<keyword evidence="9" id="KW-0694">RNA-binding</keyword>
<dbReference type="KEGG" id="cput:CONPUDRAFT_141651"/>
<name>A0A5M3N039_CONPW</name>
<dbReference type="FunFam" id="2.30.30.280:FF:000001">
    <property type="entry name" value="tRNA-specific 2-thiouridylase MnmA"/>
    <property type="match status" value="1"/>
</dbReference>
<sequence>MSGGVDSSVTAKLLAEKDYDLSAIFMRNWDTRDESGTDKGCEWEKDWEDVQLVCKMLDIPCAMTDLSRQYWNSVFEPSLADWKSGFTPNPDVWCNKEIKFGALLRRVHQTADPDNLPWLATGHWAAKGRHIASDGSLLPTLRRPRDLSKDQTYYLSSISADSIQRALFPLADFTKVEIRELAEKWGLPTAKREESMGLCFVGEKRRFNDFLAQYLQPQPGSIVEHPSKRVLGTHQGLWNYTIGQGAKIAGLKDRVFVASKDVSTNTVNVVYGTENPALYAKSVWTDDFSWIWAGQPPEALKHGMKVRVKTRHVMQDVGCTAYLDEDCPGGLRIIFDEPQKAQAPGQIAVLYDGTWCLGCGRIRDAEPLVPLI</sequence>
<dbReference type="Gene3D" id="2.30.30.280">
    <property type="entry name" value="Adenine nucleotide alpha hydrolases-like domains"/>
    <property type="match status" value="1"/>
</dbReference>
<keyword evidence="5 14" id="KW-0808">Transferase</keyword>
<dbReference type="RefSeq" id="XP_007764483.1">
    <property type="nucleotide sequence ID" value="XM_007766293.1"/>
</dbReference>
<dbReference type="InterPro" id="IPR023382">
    <property type="entry name" value="MnmA-like_central_sf"/>
</dbReference>
<organism evidence="14 15">
    <name type="scientific">Coniophora puteana (strain RWD-64-598)</name>
    <name type="common">Brown rot fungus</name>
    <dbReference type="NCBI Taxonomy" id="741705"/>
    <lineage>
        <taxon>Eukaryota</taxon>
        <taxon>Fungi</taxon>
        <taxon>Dikarya</taxon>
        <taxon>Basidiomycota</taxon>
        <taxon>Agaricomycotina</taxon>
        <taxon>Agaricomycetes</taxon>
        <taxon>Agaricomycetidae</taxon>
        <taxon>Boletales</taxon>
        <taxon>Coniophorineae</taxon>
        <taxon>Coniophoraceae</taxon>
        <taxon>Coniophora</taxon>
    </lineage>
</organism>
<dbReference type="Gene3D" id="3.40.50.620">
    <property type="entry name" value="HUPs"/>
    <property type="match status" value="1"/>
</dbReference>
<evidence type="ECO:0000259" key="12">
    <source>
        <dbReference type="Pfam" id="PF20258"/>
    </source>
</evidence>
<protein>
    <recommendedName>
        <fullName evidence="3">tRNA-5-taurinomethyluridine 2-sulfurtransferase</fullName>
        <ecNumber evidence="3">2.8.1.14</ecNumber>
    </recommendedName>
</protein>
<dbReference type="InterPro" id="IPR004506">
    <property type="entry name" value="MnmA-like"/>
</dbReference>
<reference evidence="15" key="1">
    <citation type="journal article" date="2012" name="Science">
        <title>The Paleozoic origin of enzymatic lignin decomposition reconstructed from 31 fungal genomes.</title>
        <authorList>
            <person name="Floudas D."/>
            <person name="Binder M."/>
            <person name="Riley R."/>
            <person name="Barry K."/>
            <person name="Blanchette R.A."/>
            <person name="Henrissat B."/>
            <person name="Martinez A.T."/>
            <person name="Otillar R."/>
            <person name="Spatafora J.W."/>
            <person name="Yadav J.S."/>
            <person name="Aerts A."/>
            <person name="Benoit I."/>
            <person name="Boyd A."/>
            <person name="Carlson A."/>
            <person name="Copeland A."/>
            <person name="Coutinho P.M."/>
            <person name="de Vries R.P."/>
            <person name="Ferreira P."/>
            <person name="Findley K."/>
            <person name="Foster B."/>
            <person name="Gaskell J."/>
            <person name="Glotzer D."/>
            <person name="Gorecki P."/>
            <person name="Heitman J."/>
            <person name="Hesse C."/>
            <person name="Hori C."/>
            <person name="Igarashi K."/>
            <person name="Jurgens J.A."/>
            <person name="Kallen N."/>
            <person name="Kersten P."/>
            <person name="Kohler A."/>
            <person name="Kuees U."/>
            <person name="Kumar T.K.A."/>
            <person name="Kuo A."/>
            <person name="LaButti K."/>
            <person name="Larrondo L.F."/>
            <person name="Lindquist E."/>
            <person name="Ling A."/>
            <person name="Lombard V."/>
            <person name="Lucas S."/>
            <person name="Lundell T."/>
            <person name="Martin R."/>
            <person name="McLaughlin D.J."/>
            <person name="Morgenstern I."/>
            <person name="Morin E."/>
            <person name="Murat C."/>
            <person name="Nagy L.G."/>
            <person name="Nolan M."/>
            <person name="Ohm R.A."/>
            <person name="Patyshakuliyeva A."/>
            <person name="Rokas A."/>
            <person name="Ruiz-Duenas F.J."/>
            <person name="Sabat G."/>
            <person name="Salamov A."/>
            <person name="Samejima M."/>
            <person name="Schmutz J."/>
            <person name="Slot J.C."/>
            <person name="St John F."/>
            <person name="Stenlid J."/>
            <person name="Sun H."/>
            <person name="Sun S."/>
            <person name="Syed K."/>
            <person name="Tsang A."/>
            <person name="Wiebenga A."/>
            <person name="Young D."/>
            <person name="Pisabarro A."/>
            <person name="Eastwood D.C."/>
            <person name="Martin F."/>
            <person name="Cullen D."/>
            <person name="Grigoriev I.V."/>
            <person name="Hibbett D.S."/>
        </authorList>
    </citation>
    <scope>NUCLEOTIDE SEQUENCE [LARGE SCALE GENOMIC DNA]</scope>
    <source>
        <strain evidence="15">RWD-64-598 SS2</strain>
    </source>
</reference>
<dbReference type="OrthoDB" id="3685at2759"/>
<keyword evidence="7" id="KW-0547">Nucleotide-binding</keyword>
<feature type="domain" description="tRNA-specific 2-thiouridylase MnmA-like C-terminal" evidence="12">
    <location>
        <begin position="288"/>
        <end position="362"/>
    </location>
</feature>
<dbReference type="SUPFAM" id="SSF52402">
    <property type="entry name" value="Adenine nucleotide alpha hydrolases-like"/>
    <property type="match status" value="1"/>
</dbReference>
<evidence type="ECO:0000256" key="9">
    <source>
        <dbReference type="ARBA" id="ARBA00022884"/>
    </source>
</evidence>
<dbReference type="GO" id="GO:0000049">
    <property type="term" value="F:tRNA binding"/>
    <property type="evidence" value="ECO:0007669"/>
    <property type="project" value="UniProtKB-KW"/>
</dbReference>
<keyword evidence="15" id="KW-1185">Reference proteome</keyword>
<keyword evidence="14" id="KW-0489">Methyltransferase</keyword>
<comment type="similarity">
    <text evidence="2">Belongs to the MnmA/TRMU family.</text>
</comment>
<dbReference type="InterPro" id="IPR046884">
    <property type="entry name" value="MnmA-like_central"/>
</dbReference>
<gene>
    <name evidence="14" type="ORF">CONPUDRAFT_141651</name>
</gene>
<dbReference type="CDD" id="cd01998">
    <property type="entry name" value="MnmA_TRMU-like"/>
    <property type="match status" value="1"/>
</dbReference>
<evidence type="ECO:0000259" key="13">
    <source>
        <dbReference type="Pfam" id="PF20259"/>
    </source>
</evidence>
<dbReference type="GO" id="GO:0008168">
    <property type="term" value="F:methyltransferase activity"/>
    <property type="evidence" value="ECO:0007669"/>
    <property type="project" value="UniProtKB-KW"/>
</dbReference>
<evidence type="ECO:0000256" key="5">
    <source>
        <dbReference type="ARBA" id="ARBA00022679"/>
    </source>
</evidence>
<feature type="domain" description="tRNA-specific 2-thiouridylase MnmA-like central" evidence="13">
    <location>
        <begin position="208"/>
        <end position="270"/>
    </location>
</feature>
<dbReference type="Pfam" id="PF20258">
    <property type="entry name" value="tRNA_Me_trans_C"/>
    <property type="match status" value="1"/>
</dbReference>
<dbReference type="GO" id="GO:0005739">
    <property type="term" value="C:mitochondrion"/>
    <property type="evidence" value="ECO:0007669"/>
    <property type="project" value="TreeGrafter"/>
</dbReference>
<keyword evidence="6" id="KW-0819">tRNA processing</keyword>
<dbReference type="OMA" id="PFYVWDL"/>
<dbReference type="PANTHER" id="PTHR11933">
    <property type="entry name" value="TRNA 5-METHYLAMINOMETHYL-2-THIOURIDYLATE -METHYLTRANSFERASE"/>
    <property type="match status" value="1"/>
</dbReference>
<evidence type="ECO:0000256" key="4">
    <source>
        <dbReference type="ARBA" id="ARBA00022555"/>
    </source>
</evidence>
<dbReference type="Proteomes" id="UP000053558">
    <property type="component" value="Unassembled WGS sequence"/>
</dbReference>
<dbReference type="EMBL" id="JH711574">
    <property type="protein sequence ID" value="EIW84783.1"/>
    <property type="molecule type" value="Genomic_DNA"/>
</dbReference>
<comment type="function">
    <text evidence="1">Catalyzes the 2-thiolation of uridine at the wobble position (U34) of mitochondrial tRNA(Lys), tRNA(Glu) and tRNA(Gln). Required for the formation of 5-taurinomethyl-2-thiouridine (tm5s2U) of mitochondrial tRNA(Lys), tRNA(Glu), and tRNA(Gln) at the wobble position. ATP is required to activate the C2 atom of the wobble base.</text>
</comment>
<dbReference type="Gene3D" id="2.40.30.10">
    <property type="entry name" value="Translation factors"/>
    <property type="match status" value="1"/>
</dbReference>
<comment type="caution">
    <text evidence="14">The sequence shown here is derived from an EMBL/GenBank/DDBJ whole genome shotgun (WGS) entry which is preliminary data.</text>
</comment>
<dbReference type="Pfam" id="PF20259">
    <property type="entry name" value="tRNA_Me_trans_M"/>
    <property type="match status" value="1"/>
</dbReference>
<evidence type="ECO:0000256" key="3">
    <source>
        <dbReference type="ARBA" id="ARBA00011953"/>
    </source>
</evidence>
<dbReference type="InterPro" id="IPR014729">
    <property type="entry name" value="Rossmann-like_a/b/a_fold"/>
</dbReference>
<evidence type="ECO:0000313" key="15">
    <source>
        <dbReference type="Proteomes" id="UP000053558"/>
    </source>
</evidence>
<accession>A0A5M3N039</accession>
<evidence type="ECO:0000256" key="6">
    <source>
        <dbReference type="ARBA" id="ARBA00022694"/>
    </source>
</evidence>
<evidence type="ECO:0000313" key="14">
    <source>
        <dbReference type="EMBL" id="EIW84783.1"/>
    </source>
</evidence>